<name>A0A6L5X4W1_9FIRM</name>
<gene>
    <name evidence="1" type="ORF">FYJ35_05480</name>
</gene>
<dbReference type="RefSeq" id="WP_154524350.1">
    <property type="nucleotide sequence ID" value="NZ_JAQYJL010000018.1"/>
</dbReference>
<comment type="caution">
    <text evidence="1">The sequence shown here is derived from an EMBL/GenBank/DDBJ whole genome shotgun (WGS) entry which is preliminary data.</text>
</comment>
<accession>A0A6L5X4W1</accession>
<dbReference type="AlphaFoldDB" id="A0A6L5X4W1"/>
<protein>
    <submittedName>
        <fullName evidence="1">Endosialidase</fullName>
    </submittedName>
</protein>
<keyword evidence="2" id="KW-1185">Reference proteome</keyword>
<organism evidence="1 2">
    <name type="scientific">Porcincola intestinalis</name>
    <dbReference type="NCBI Taxonomy" id="2606632"/>
    <lineage>
        <taxon>Bacteria</taxon>
        <taxon>Bacillati</taxon>
        <taxon>Bacillota</taxon>
        <taxon>Clostridia</taxon>
        <taxon>Lachnospirales</taxon>
        <taxon>Lachnospiraceae</taxon>
        <taxon>Porcincola</taxon>
    </lineage>
</organism>
<dbReference type="EMBL" id="VULZ01000004">
    <property type="protein sequence ID" value="MSS14497.1"/>
    <property type="molecule type" value="Genomic_DNA"/>
</dbReference>
<dbReference type="Proteomes" id="UP000481852">
    <property type="component" value="Unassembled WGS sequence"/>
</dbReference>
<sequence length="137" mass="15038">MAVVKELIRPEEDGSISFGDYELSQKTKKSDVEVHGDSYKVKTFSEVTRLECNDMLVYESEPGTAVSHFQEDETGVTFRVEGPEDAQIILGLADNASYRVCIDGEDQGIMETGMGGKLVLSVELQAAESVLVEVKKD</sequence>
<proteinExistence type="predicted"/>
<evidence type="ECO:0000313" key="1">
    <source>
        <dbReference type="EMBL" id="MSS14497.1"/>
    </source>
</evidence>
<reference evidence="1 2" key="1">
    <citation type="submission" date="2019-08" db="EMBL/GenBank/DDBJ databases">
        <title>In-depth cultivation of the pig gut microbiome towards novel bacterial diversity and tailored functional studies.</title>
        <authorList>
            <person name="Wylensek D."/>
            <person name="Hitch T.C.A."/>
            <person name="Clavel T."/>
        </authorList>
    </citation>
    <scope>NUCLEOTIDE SEQUENCE [LARGE SCALE GENOMIC DNA]</scope>
    <source>
        <strain evidence="1 2">Oil+RF-744-WCA-WT-11</strain>
    </source>
</reference>
<evidence type="ECO:0000313" key="2">
    <source>
        <dbReference type="Proteomes" id="UP000481852"/>
    </source>
</evidence>